<evidence type="ECO:0000313" key="2">
    <source>
        <dbReference type="WBParaSite" id="nRc.2.0.1.t25722-RA"/>
    </source>
</evidence>
<sequence>MKESRDQFGCCSPLTPQHFAVLRNSAKTMRRHRRRSVTRLRRRDTFRVGEKRIRVEQRIQQSGGIS</sequence>
<reference evidence="2" key="1">
    <citation type="submission" date="2022-11" db="UniProtKB">
        <authorList>
            <consortium name="WormBaseParasite"/>
        </authorList>
    </citation>
    <scope>IDENTIFICATION</scope>
</reference>
<accession>A0A915JI07</accession>
<dbReference type="AlphaFoldDB" id="A0A915JI07"/>
<keyword evidence="1" id="KW-1185">Reference proteome</keyword>
<organism evidence="1 2">
    <name type="scientific">Romanomermis culicivorax</name>
    <name type="common">Nematode worm</name>
    <dbReference type="NCBI Taxonomy" id="13658"/>
    <lineage>
        <taxon>Eukaryota</taxon>
        <taxon>Metazoa</taxon>
        <taxon>Ecdysozoa</taxon>
        <taxon>Nematoda</taxon>
        <taxon>Enoplea</taxon>
        <taxon>Dorylaimia</taxon>
        <taxon>Mermithida</taxon>
        <taxon>Mermithoidea</taxon>
        <taxon>Mermithidae</taxon>
        <taxon>Romanomermis</taxon>
    </lineage>
</organism>
<dbReference type="Proteomes" id="UP000887565">
    <property type="component" value="Unplaced"/>
</dbReference>
<name>A0A915JI07_ROMCU</name>
<proteinExistence type="predicted"/>
<dbReference type="WBParaSite" id="nRc.2.0.1.t25722-RA">
    <property type="protein sequence ID" value="nRc.2.0.1.t25722-RA"/>
    <property type="gene ID" value="nRc.2.0.1.g25722"/>
</dbReference>
<protein>
    <submittedName>
        <fullName evidence="2">Uncharacterized protein</fullName>
    </submittedName>
</protein>
<evidence type="ECO:0000313" key="1">
    <source>
        <dbReference type="Proteomes" id="UP000887565"/>
    </source>
</evidence>